<evidence type="ECO:0000259" key="1">
    <source>
        <dbReference type="Pfam" id="PF20564"/>
    </source>
</evidence>
<dbReference type="STRING" id="474960.SAMN05216180_2364"/>
<dbReference type="InterPro" id="IPR046665">
    <property type="entry name" value="DUF6774"/>
</dbReference>
<keyword evidence="3" id="KW-1185">Reference proteome</keyword>
<dbReference type="RefSeq" id="WP_092755398.1">
    <property type="nucleotide sequence ID" value="NZ_FOCG01000002.1"/>
</dbReference>
<dbReference type="AlphaFoldDB" id="A0A1H8CVV5"/>
<dbReference type="Pfam" id="PF20564">
    <property type="entry name" value="DUF6774"/>
    <property type="match status" value="1"/>
</dbReference>
<proteinExistence type="predicted"/>
<feature type="domain" description="DUF6774" evidence="1">
    <location>
        <begin position="23"/>
        <end position="50"/>
    </location>
</feature>
<organism evidence="2 3">
    <name type="scientific">Hydrogenoanaerobacterium saccharovorans</name>
    <dbReference type="NCBI Taxonomy" id="474960"/>
    <lineage>
        <taxon>Bacteria</taxon>
        <taxon>Bacillati</taxon>
        <taxon>Bacillota</taxon>
        <taxon>Clostridia</taxon>
        <taxon>Eubacteriales</taxon>
        <taxon>Oscillospiraceae</taxon>
        <taxon>Hydrogenoanaerobacterium</taxon>
    </lineage>
</organism>
<name>A0A1H8CVV5_9FIRM</name>
<accession>A0A1H8CVV5</accession>
<sequence length="65" mass="7063">MNACELTFAVNALANTIAQCLSDDELNLLGSIFNQLGDTLTTISIQRGFCNQKQLSPQSTDNNKN</sequence>
<dbReference type="OrthoDB" id="1734535at2"/>
<protein>
    <recommendedName>
        <fullName evidence="1">DUF6774 domain-containing protein</fullName>
    </recommendedName>
</protein>
<dbReference type="EMBL" id="FOCG01000002">
    <property type="protein sequence ID" value="SEM99120.1"/>
    <property type="molecule type" value="Genomic_DNA"/>
</dbReference>
<evidence type="ECO:0000313" key="3">
    <source>
        <dbReference type="Proteomes" id="UP000199158"/>
    </source>
</evidence>
<dbReference type="Proteomes" id="UP000199158">
    <property type="component" value="Unassembled WGS sequence"/>
</dbReference>
<reference evidence="2 3" key="1">
    <citation type="submission" date="2016-10" db="EMBL/GenBank/DDBJ databases">
        <authorList>
            <person name="de Groot N.N."/>
        </authorList>
    </citation>
    <scope>NUCLEOTIDE SEQUENCE [LARGE SCALE GENOMIC DNA]</scope>
    <source>
        <strain evidence="2 3">CGMCC 1.5070</strain>
    </source>
</reference>
<gene>
    <name evidence="2" type="ORF">SAMN05216180_2364</name>
</gene>
<evidence type="ECO:0000313" key="2">
    <source>
        <dbReference type="EMBL" id="SEM99120.1"/>
    </source>
</evidence>